<dbReference type="HOGENOM" id="CLU_007873_2_1_1"/>
<dbReference type="InterPro" id="IPR036790">
    <property type="entry name" value="Frizzled_dom_sf"/>
</dbReference>
<feature type="transmembrane region" description="Helical" evidence="10">
    <location>
        <begin position="223"/>
        <end position="243"/>
    </location>
</feature>
<dbReference type="EnsemblMetazoa" id="tetur11g01770.1">
    <property type="protein sequence ID" value="tetur11g01770.1"/>
    <property type="gene ID" value="tetur11g01770"/>
</dbReference>
<feature type="transmembrane region" description="Helical" evidence="10">
    <location>
        <begin position="255"/>
        <end position="275"/>
    </location>
</feature>
<evidence type="ECO:0000256" key="8">
    <source>
        <dbReference type="ARBA" id="ARBA00023170"/>
    </source>
</evidence>
<dbReference type="Gene3D" id="1.10.2000.10">
    <property type="entry name" value="Frizzled cysteine-rich domain"/>
    <property type="match status" value="1"/>
</dbReference>
<keyword evidence="7 9" id="KW-1015">Disulfide bond</keyword>
<comment type="subcellular location">
    <subcellularLocation>
        <location evidence="1">Membrane</location>
        <topology evidence="1">Multi-pass membrane protein</topology>
    </subcellularLocation>
</comment>
<protein>
    <recommendedName>
        <fullName evidence="16">Frizzled-4</fullName>
    </recommendedName>
</protein>
<dbReference type="PROSITE" id="PS50038">
    <property type="entry name" value="FZ"/>
    <property type="match status" value="1"/>
</dbReference>
<dbReference type="PROSITE" id="PS50261">
    <property type="entry name" value="G_PROTEIN_RECEP_F2_4"/>
    <property type="match status" value="1"/>
</dbReference>
<evidence type="ECO:0000256" key="10">
    <source>
        <dbReference type="SAM" id="Phobius"/>
    </source>
</evidence>
<name>T1KGR8_TETUR</name>
<feature type="chain" id="PRO_5004581344" description="Frizzled-4" evidence="11">
    <location>
        <begin position="18"/>
        <end position="561"/>
    </location>
</feature>
<evidence type="ECO:0000256" key="7">
    <source>
        <dbReference type="ARBA" id="ARBA00023157"/>
    </source>
</evidence>
<evidence type="ECO:0000256" key="11">
    <source>
        <dbReference type="SAM" id="SignalP"/>
    </source>
</evidence>
<evidence type="ECO:0000313" key="14">
    <source>
        <dbReference type="EnsemblMetazoa" id="tetur11g01770.1"/>
    </source>
</evidence>
<dbReference type="GO" id="GO:0017147">
    <property type="term" value="F:Wnt-protein binding"/>
    <property type="evidence" value="ECO:0007669"/>
    <property type="project" value="TreeGrafter"/>
</dbReference>
<evidence type="ECO:0000256" key="3">
    <source>
        <dbReference type="ARBA" id="ARBA00022473"/>
    </source>
</evidence>
<keyword evidence="11" id="KW-0732">Signal</keyword>
<feature type="transmembrane region" description="Helical" evidence="10">
    <location>
        <begin position="441"/>
        <end position="461"/>
    </location>
</feature>
<evidence type="ECO:0008006" key="16">
    <source>
        <dbReference type="Google" id="ProtNLM"/>
    </source>
</evidence>
<dbReference type="InterPro" id="IPR020067">
    <property type="entry name" value="Frizzled_dom"/>
</dbReference>
<dbReference type="SUPFAM" id="SSF63501">
    <property type="entry name" value="Frizzled cysteine-rich domain"/>
    <property type="match status" value="1"/>
</dbReference>
<dbReference type="Pfam" id="PF01392">
    <property type="entry name" value="Fz"/>
    <property type="match status" value="1"/>
</dbReference>
<feature type="domain" description="FZ" evidence="12">
    <location>
        <begin position="30"/>
        <end position="146"/>
    </location>
</feature>
<dbReference type="InterPro" id="IPR015526">
    <property type="entry name" value="Frizzled/SFRP"/>
</dbReference>
<dbReference type="Proteomes" id="UP000015104">
    <property type="component" value="Unassembled WGS sequence"/>
</dbReference>
<keyword evidence="4 10" id="KW-0812">Transmembrane</keyword>
<dbReference type="eggNOG" id="KOG3577">
    <property type="taxonomic scope" value="Eukaryota"/>
</dbReference>
<reference evidence="15" key="1">
    <citation type="submission" date="2011-08" db="EMBL/GenBank/DDBJ databases">
        <authorList>
            <person name="Rombauts S."/>
        </authorList>
    </citation>
    <scope>NUCLEOTIDE SEQUENCE</scope>
    <source>
        <strain evidence="15">London</strain>
    </source>
</reference>
<dbReference type="GO" id="GO:0005886">
    <property type="term" value="C:plasma membrane"/>
    <property type="evidence" value="ECO:0007669"/>
    <property type="project" value="TreeGrafter"/>
</dbReference>
<feature type="disulfide bond" evidence="9">
    <location>
        <begin position="43"/>
        <end position="89"/>
    </location>
</feature>
<dbReference type="AlphaFoldDB" id="T1KGR8"/>
<evidence type="ECO:0000259" key="12">
    <source>
        <dbReference type="PROSITE" id="PS50038"/>
    </source>
</evidence>
<dbReference type="STRING" id="32264.T1KGR8"/>
<dbReference type="PRINTS" id="PR00489">
    <property type="entry name" value="FRIZZLED"/>
</dbReference>
<dbReference type="EMBL" id="CAEY01000070">
    <property type="status" value="NOT_ANNOTATED_CDS"/>
    <property type="molecule type" value="Genomic_DNA"/>
</dbReference>
<evidence type="ECO:0000256" key="5">
    <source>
        <dbReference type="ARBA" id="ARBA00022989"/>
    </source>
</evidence>
<dbReference type="GO" id="GO:0035567">
    <property type="term" value="P:non-canonical Wnt signaling pathway"/>
    <property type="evidence" value="ECO:0007669"/>
    <property type="project" value="TreeGrafter"/>
</dbReference>
<dbReference type="SMART" id="SM01330">
    <property type="entry name" value="Frizzled"/>
    <property type="match status" value="1"/>
</dbReference>
<keyword evidence="3" id="KW-0217">Developmental protein</keyword>
<keyword evidence="6 10" id="KW-0472">Membrane</keyword>
<comment type="caution">
    <text evidence="9">Lacks conserved residue(s) required for the propagation of feature annotation.</text>
</comment>
<feature type="disulfide bond" evidence="9">
    <location>
        <begin position="110"/>
        <end position="134"/>
    </location>
</feature>
<evidence type="ECO:0000256" key="2">
    <source>
        <dbReference type="ARBA" id="ARBA00008077"/>
    </source>
</evidence>
<dbReference type="GO" id="GO:0060070">
    <property type="term" value="P:canonical Wnt signaling pathway"/>
    <property type="evidence" value="ECO:0007669"/>
    <property type="project" value="TreeGrafter"/>
</dbReference>
<dbReference type="Pfam" id="PF01534">
    <property type="entry name" value="Frizzled"/>
    <property type="match status" value="1"/>
</dbReference>
<dbReference type="PANTHER" id="PTHR11309:SF47">
    <property type="entry name" value="FRIZZLED"/>
    <property type="match status" value="1"/>
</dbReference>
<evidence type="ECO:0000256" key="6">
    <source>
        <dbReference type="ARBA" id="ARBA00023136"/>
    </source>
</evidence>
<keyword evidence="5 10" id="KW-1133">Transmembrane helix</keyword>
<feature type="transmembrane region" description="Helical" evidence="10">
    <location>
        <begin position="350"/>
        <end position="371"/>
    </location>
</feature>
<evidence type="ECO:0000256" key="4">
    <source>
        <dbReference type="ARBA" id="ARBA00022692"/>
    </source>
</evidence>
<dbReference type="GO" id="GO:0042813">
    <property type="term" value="F:Wnt receptor activity"/>
    <property type="evidence" value="ECO:0007669"/>
    <property type="project" value="TreeGrafter"/>
</dbReference>
<sequence>MILWLSLLFCQLTLVNTVTLPSPVNGQREVTKKRCETVSVAFCREIGYNETIFPNLLNHNSQQNAGLALHRITPLIKVNCSPDLKLLLCAVFFPPCTILEAPIPPCRSICLSSKNGCEDVIHRFGQEWPSYLDCDKFPDVEPCVSRTGSRIASESSLTPTSASTGVNYAPTAPFRFVCPVHFMVPKGEGYILRLNGRIYHDCATPCDGLLFNSSDRKLIRAEIIILAIICLVSSLFTLFTHLLESRRFSYPEKILKFLAISYTAIALIHIIGFVFGDRISCNEPPPVSVSNPDALMIKTITQGNSKSVCSLTFMALYIFSHSSFIWFTIMTFTWFIAFCFGWGREAFERISIWFHVFAWGIPSLDAIRILAMKRIEGDPLSGVCYHNFWNREDYQHYTDSFLYFVYISLSILFLAIGFYFSFRLRRELRDDARDTYKMDTLLWRVSIFSVFYLVSSFISIACNVYEVSHLDSWMLDWQQTVCLRPELGIPCPFQALEEVPKKPNLHYFVLKYAARLVPGISLSFHLFSRKTLDSWLDFNRKLWNTLCCINEPMDQDKSIDE</sequence>
<dbReference type="Gene3D" id="1.20.1070.10">
    <property type="entry name" value="Rhodopsin 7-helix transmembrane proteins"/>
    <property type="match status" value="1"/>
</dbReference>
<dbReference type="InterPro" id="IPR000539">
    <property type="entry name" value="Frizzled/Smoothened_7TM"/>
</dbReference>
<keyword evidence="15" id="KW-1185">Reference proteome</keyword>
<organism evidence="14 15">
    <name type="scientific">Tetranychus urticae</name>
    <name type="common">Two-spotted spider mite</name>
    <dbReference type="NCBI Taxonomy" id="32264"/>
    <lineage>
        <taxon>Eukaryota</taxon>
        <taxon>Metazoa</taxon>
        <taxon>Ecdysozoa</taxon>
        <taxon>Arthropoda</taxon>
        <taxon>Chelicerata</taxon>
        <taxon>Arachnida</taxon>
        <taxon>Acari</taxon>
        <taxon>Acariformes</taxon>
        <taxon>Trombidiformes</taxon>
        <taxon>Prostigmata</taxon>
        <taxon>Eleutherengona</taxon>
        <taxon>Raphignathae</taxon>
        <taxon>Tetranychoidea</taxon>
        <taxon>Tetranychidae</taxon>
        <taxon>Tetranychus</taxon>
    </lineage>
</organism>
<dbReference type="SMART" id="SM00063">
    <property type="entry name" value="FRI"/>
    <property type="match status" value="1"/>
</dbReference>
<evidence type="ECO:0000256" key="9">
    <source>
        <dbReference type="PROSITE-ProRule" id="PRU00090"/>
    </source>
</evidence>
<evidence type="ECO:0000313" key="15">
    <source>
        <dbReference type="Proteomes" id="UP000015104"/>
    </source>
</evidence>
<evidence type="ECO:0000259" key="13">
    <source>
        <dbReference type="PROSITE" id="PS50261"/>
    </source>
</evidence>
<proteinExistence type="inferred from homology"/>
<feature type="disulfide bond" evidence="9">
    <location>
        <begin position="35"/>
        <end position="96"/>
    </location>
</feature>
<feature type="transmembrane region" description="Helical" evidence="10">
    <location>
        <begin position="324"/>
        <end position="343"/>
    </location>
</feature>
<feature type="domain" description="G-protein coupled receptors family 2 profile 2" evidence="13">
    <location>
        <begin position="219"/>
        <end position="454"/>
    </location>
</feature>
<evidence type="ECO:0000256" key="1">
    <source>
        <dbReference type="ARBA" id="ARBA00004141"/>
    </source>
</evidence>
<feature type="transmembrane region" description="Helical" evidence="10">
    <location>
        <begin position="401"/>
        <end position="420"/>
    </location>
</feature>
<reference evidence="14" key="2">
    <citation type="submission" date="2015-06" db="UniProtKB">
        <authorList>
            <consortium name="EnsemblMetazoa"/>
        </authorList>
    </citation>
    <scope>IDENTIFICATION</scope>
</reference>
<accession>T1KGR8</accession>
<dbReference type="InterPro" id="IPR017981">
    <property type="entry name" value="GPCR_2-like_7TM"/>
</dbReference>
<keyword evidence="8" id="KW-0675">Receptor</keyword>
<dbReference type="PANTHER" id="PTHR11309">
    <property type="entry name" value="FRIZZLED"/>
    <property type="match status" value="1"/>
</dbReference>
<feature type="signal peptide" evidence="11">
    <location>
        <begin position="1"/>
        <end position="17"/>
    </location>
</feature>
<comment type="similarity">
    <text evidence="2">Belongs to the G-protein coupled receptor Fz/Smo family.</text>
</comment>